<feature type="domain" description="Reverse transcriptase" evidence="11">
    <location>
        <begin position="832"/>
        <end position="1011"/>
    </location>
</feature>
<dbReference type="EMBL" id="BQNB010017453">
    <property type="protein sequence ID" value="GJT63350.1"/>
    <property type="molecule type" value="Genomic_DNA"/>
</dbReference>
<dbReference type="InterPro" id="IPR041373">
    <property type="entry name" value="RT_RNaseH"/>
</dbReference>
<feature type="domain" description="CCHC-type" evidence="10">
    <location>
        <begin position="586"/>
        <end position="601"/>
    </location>
</feature>
<dbReference type="Gene3D" id="1.10.340.70">
    <property type="match status" value="1"/>
</dbReference>
<keyword evidence="4" id="KW-0255">Endonuclease</keyword>
<name>A0ABQ5FJ08_9ASTR</name>
<dbReference type="Pfam" id="PF00078">
    <property type="entry name" value="RVT_1"/>
    <property type="match status" value="1"/>
</dbReference>
<gene>
    <name evidence="12" type="ORF">Tco_1006883</name>
</gene>
<dbReference type="Gene3D" id="3.30.70.270">
    <property type="match status" value="2"/>
</dbReference>
<reference evidence="12" key="2">
    <citation type="submission" date="2022-01" db="EMBL/GenBank/DDBJ databases">
        <authorList>
            <person name="Yamashiro T."/>
            <person name="Shiraishi A."/>
            <person name="Satake H."/>
            <person name="Nakayama K."/>
        </authorList>
    </citation>
    <scope>NUCLEOTIDE SEQUENCE</scope>
</reference>
<feature type="compositionally biased region" description="Low complexity" evidence="9">
    <location>
        <begin position="603"/>
        <end position="626"/>
    </location>
</feature>
<evidence type="ECO:0000256" key="2">
    <source>
        <dbReference type="ARBA" id="ARBA00022695"/>
    </source>
</evidence>
<evidence type="ECO:0000256" key="5">
    <source>
        <dbReference type="ARBA" id="ARBA00022801"/>
    </source>
</evidence>
<dbReference type="Pfam" id="PF08284">
    <property type="entry name" value="RVP_2"/>
    <property type="match status" value="1"/>
</dbReference>
<dbReference type="InterPro" id="IPR041588">
    <property type="entry name" value="Integrase_H2C2"/>
</dbReference>
<dbReference type="Pfam" id="PF17921">
    <property type="entry name" value="Integrase_H2C2"/>
    <property type="match status" value="1"/>
</dbReference>
<keyword evidence="1" id="KW-0808">Transferase</keyword>
<feature type="coiled-coil region" evidence="8">
    <location>
        <begin position="266"/>
        <end position="321"/>
    </location>
</feature>
<dbReference type="InterPro" id="IPR036397">
    <property type="entry name" value="RNaseH_sf"/>
</dbReference>
<dbReference type="PANTHER" id="PTHR37984:SF5">
    <property type="entry name" value="PROTEIN NYNRIN-LIKE"/>
    <property type="match status" value="1"/>
</dbReference>
<evidence type="ECO:0000256" key="7">
    <source>
        <dbReference type="PROSITE-ProRule" id="PRU00047"/>
    </source>
</evidence>
<dbReference type="InterPro" id="IPR050951">
    <property type="entry name" value="Retrovirus_Pol_polyprotein"/>
</dbReference>
<dbReference type="InterPro" id="IPR001878">
    <property type="entry name" value="Znf_CCHC"/>
</dbReference>
<evidence type="ECO:0000259" key="10">
    <source>
        <dbReference type="PROSITE" id="PS50158"/>
    </source>
</evidence>
<dbReference type="SUPFAM" id="SSF56672">
    <property type="entry name" value="DNA/RNA polymerases"/>
    <property type="match status" value="1"/>
</dbReference>
<sequence length="1439" mass="164347">MPIPHGRPYRYHLNGPVHMMTARKRVRPLPTHRLAERHPTDHSSSDSSSEASSDFHSDASSDSSSRHPLSDHSSPDLPSTSAGLSRKRRRSPMTSVPALSPVSGALSPVRADLIPSPKRVKDSGYLADVEVDHREISLRDDAIVRVSDEPHLEQDSDPEIQAEIDECFAYADALRDRGIDARVVVEAVDRDETETGVRGPVEVRVERVTHPVMPEDIPEPAQEGAVEVTYETLGDLVQRFHDHTQAIPVHRIQTIEGVQREQGHRMVGVESAVIALTERIAELERDNRRLRGTMSVESQRVDRLQRGMSRMQRELRQMRRLRFYDRVRVGRLEACARKHMGYRALEPLNEKWDNSVRCACAPVCVKWKWETYGNGNGSWRNGNGGNGNGNGNRNEIMVRNLEVSCSGPRGTFQDFLNCSHIISHALKACRIDPLDSALTWWNSHKRTIGVEAAYAMNWVELMKLMAEVYCPRNEIQKMETELWNLTVRGNDLTCVTLKGFRSSFCCVLEWSRMKKNRVEGLLEVMLQGTGENKIRMESNLRDNRGQQPPFQEAKNKRTGHQTRDCRAAIAPNTQRAPVGNQQGIICYECGRPGHFKRDCPKLRNQNRGNQTRNKNGNKTGNQTGGNETTARAYAIGGGGTNPDSNVVTYFLLNTYWQSMLFDSGADRSFVSTTFSALLDVTPTTLETSYAVELADGRISETNIVLRVLTSSLVWIGWQIQLLIVCDEKVVRIPYGNEVLIIRGDSCDGGSKLNIISCTKTQKYIEKGCQVYLAQVTSKKAEDKSEEKRLEDVPIVREFPEVFPEELPGLPPTRQVEFQIDLVPGAAPLQELSDKGFIRPSSSPWGAPVLFVKKKDGSFRMCIDYRELNKLTVKNRYPLPRIDDLFDQLQGSRVYSKIDLRSGYHQLRVREEDISKTAFRTRYGHYEFQVMPFGLTNAPAVFMDLMNRVCKPYLDRFVIVFIDDILIYSKSRKEHEGHLKLILNLLKKEELYAKFSKCEFWLSKVQFLGHVIDSEGIHVDPAKIEAIKDWASPKTPTEIRQFLGLAGYYRRFIEGFSKIARPMTKLTQKSVKFEWGEKAEAAFQLLKQKLCSAPILALPEGSENFVVYCDASHKGLGAVLMQREKVIAYASRQLKVHEKNYTTHDLELGAVVFALKMWRHYLYGTKCVVFTDHKSLQHILDQKELNMRQRRWLELLSDYDCEIRYHPGKANVVADALSRKERSKPLRVRALVMTIGLNLPKQILSAQSEARKEENFINEDLRGMINKLEPRADGTLCLNNRSWIPCFGELRALIMHESHKSKYSIHPGSNKMYQDLKKLYWWPNMKAEIATYKDDTLENIDETIPEGSSPQAWSTGFDISDREWKITSHFWKSLHKSYRTCRDYGPWVKAFEAIKSRIPIVKVRWNSRRGPEFTWEREDQMQKKYPHLFTNSAPAAEVAS</sequence>
<organism evidence="12 13">
    <name type="scientific">Tanacetum coccineum</name>
    <dbReference type="NCBI Taxonomy" id="301880"/>
    <lineage>
        <taxon>Eukaryota</taxon>
        <taxon>Viridiplantae</taxon>
        <taxon>Streptophyta</taxon>
        <taxon>Embryophyta</taxon>
        <taxon>Tracheophyta</taxon>
        <taxon>Spermatophyta</taxon>
        <taxon>Magnoliopsida</taxon>
        <taxon>eudicotyledons</taxon>
        <taxon>Gunneridae</taxon>
        <taxon>Pentapetalae</taxon>
        <taxon>asterids</taxon>
        <taxon>campanulids</taxon>
        <taxon>Asterales</taxon>
        <taxon>Asteraceae</taxon>
        <taxon>Asteroideae</taxon>
        <taxon>Anthemideae</taxon>
        <taxon>Anthemidinae</taxon>
        <taxon>Tanacetum</taxon>
    </lineage>
</organism>
<evidence type="ECO:0000256" key="3">
    <source>
        <dbReference type="ARBA" id="ARBA00022722"/>
    </source>
</evidence>
<feature type="compositionally biased region" description="Basic and acidic residues" evidence="9">
    <location>
        <begin position="53"/>
        <end position="74"/>
    </location>
</feature>
<dbReference type="PANTHER" id="PTHR37984">
    <property type="entry name" value="PROTEIN CBG26694"/>
    <property type="match status" value="1"/>
</dbReference>
<keyword evidence="5" id="KW-0378">Hydrolase</keyword>
<dbReference type="Pfam" id="PF00098">
    <property type="entry name" value="zf-CCHC"/>
    <property type="match status" value="1"/>
</dbReference>
<dbReference type="Gene3D" id="4.10.60.10">
    <property type="entry name" value="Zinc finger, CCHC-type"/>
    <property type="match status" value="1"/>
</dbReference>
<dbReference type="Pfam" id="PF17917">
    <property type="entry name" value="RT_RNaseH"/>
    <property type="match status" value="1"/>
</dbReference>
<feature type="compositionally biased region" description="Basic and acidic residues" evidence="9">
    <location>
        <begin position="33"/>
        <end position="44"/>
    </location>
</feature>
<dbReference type="GO" id="GO:0003964">
    <property type="term" value="F:RNA-directed DNA polymerase activity"/>
    <property type="evidence" value="ECO:0007669"/>
    <property type="project" value="UniProtKB-KW"/>
</dbReference>
<dbReference type="Gene3D" id="3.10.10.10">
    <property type="entry name" value="HIV Type 1 Reverse Transcriptase, subunit A, domain 1"/>
    <property type="match status" value="1"/>
</dbReference>
<dbReference type="SMART" id="SM00343">
    <property type="entry name" value="ZnF_C2HC"/>
    <property type="match status" value="1"/>
</dbReference>
<keyword evidence="7" id="KW-0862">Zinc</keyword>
<protein>
    <submittedName>
        <fullName evidence="12">Reverse transcriptase domain-containing protein</fullName>
    </submittedName>
</protein>
<dbReference type="CDD" id="cd01647">
    <property type="entry name" value="RT_LTR"/>
    <property type="match status" value="1"/>
</dbReference>
<evidence type="ECO:0000256" key="4">
    <source>
        <dbReference type="ARBA" id="ARBA00022759"/>
    </source>
</evidence>
<keyword evidence="7" id="KW-0863">Zinc-finger</keyword>
<dbReference type="InterPro" id="IPR036875">
    <property type="entry name" value="Znf_CCHC_sf"/>
</dbReference>
<evidence type="ECO:0000313" key="13">
    <source>
        <dbReference type="Proteomes" id="UP001151760"/>
    </source>
</evidence>
<dbReference type="InterPro" id="IPR043502">
    <property type="entry name" value="DNA/RNA_pol_sf"/>
</dbReference>
<keyword evidence="13" id="KW-1185">Reference proteome</keyword>
<evidence type="ECO:0000313" key="12">
    <source>
        <dbReference type="EMBL" id="GJT63350.1"/>
    </source>
</evidence>
<evidence type="ECO:0000256" key="1">
    <source>
        <dbReference type="ARBA" id="ARBA00022679"/>
    </source>
</evidence>
<dbReference type="PROSITE" id="PS50878">
    <property type="entry name" value="RT_POL"/>
    <property type="match status" value="1"/>
</dbReference>
<evidence type="ECO:0000256" key="8">
    <source>
        <dbReference type="SAM" id="Coils"/>
    </source>
</evidence>
<dbReference type="InterPro" id="IPR000477">
    <property type="entry name" value="RT_dom"/>
</dbReference>
<keyword evidence="3" id="KW-0540">Nuclease</keyword>
<dbReference type="Proteomes" id="UP001151760">
    <property type="component" value="Unassembled WGS sequence"/>
</dbReference>
<evidence type="ECO:0000256" key="9">
    <source>
        <dbReference type="SAM" id="MobiDB-lite"/>
    </source>
</evidence>
<keyword evidence="7" id="KW-0479">Metal-binding</keyword>
<keyword evidence="8" id="KW-0175">Coiled coil</keyword>
<dbReference type="InterPro" id="IPR043128">
    <property type="entry name" value="Rev_trsase/Diguanyl_cyclase"/>
</dbReference>
<dbReference type="SUPFAM" id="SSF57756">
    <property type="entry name" value="Retrovirus zinc finger-like domains"/>
    <property type="match status" value="1"/>
</dbReference>
<keyword evidence="2" id="KW-0548">Nucleotidyltransferase</keyword>
<dbReference type="PROSITE" id="PS50158">
    <property type="entry name" value="ZF_CCHC"/>
    <property type="match status" value="1"/>
</dbReference>
<evidence type="ECO:0000256" key="6">
    <source>
        <dbReference type="ARBA" id="ARBA00022918"/>
    </source>
</evidence>
<dbReference type="Gene3D" id="3.30.420.10">
    <property type="entry name" value="Ribonuclease H-like superfamily/Ribonuclease H"/>
    <property type="match status" value="1"/>
</dbReference>
<feature type="region of interest" description="Disordered" evidence="9">
    <location>
        <begin position="29"/>
        <end position="103"/>
    </location>
</feature>
<evidence type="ECO:0000259" key="11">
    <source>
        <dbReference type="PROSITE" id="PS50878"/>
    </source>
</evidence>
<reference evidence="12" key="1">
    <citation type="journal article" date="2022" name="Int. J. Mol. Sci.">
        <title>Draft Genome of Tanacetum Coccineum: Genomic Comparison of Closely Related Tanacetum-Family Plants.</title>
        <authorList>
            <person name="Yamashiro T."/>
            <person name="Shiraishi A."/>
            <person name="Nakayama K."/>
            <person name="Satake H."/>
        </authorList>
    </citation>
    <scope>NUCLEOTIDE SEQUENCE</scope>
</reference>
<comment type="caution">
    <text evidence="12">The sequence shown here is derived from an EMBL/GenBank/DDBJ whole genome shotgun (WGS) entry which is preliminary data.</text>
</comment>
<feature type="region of interest" description="Disordered" evidence="9">
    <location>
        <begin position="598"/>
        <end position="628"/>
    </location>
</feature>
<proteinExistence type="predicted"/>
<accession>A0ABQ5FJ08</accession>
<dbReference type="CDD" id="cd09274">
    <property type="entry name" value="RNase_HI_RT_Ty3"/>
    <property type="match status" value="1"/>
</dbReference>
<keyword evidence="6 12" id="KW-0695">RNA-directed DNA polymerase</keyword>
<feature type="region of interest" description="Disordered" evidence="9">
    <location>
        <begin position="538"/>
        <end position="561"/>
    </location>
</feature>